<dbReference type="AlphaFoldDB" id="A0A6U0DVU8"/>
<evidence type="ECO:0000256" key="7">
    <source>
        <dbReference type="ARBA" id="ARBA00022927"/>
    </source>
</evidence>
<evidence type="ECO:0000256" key="8">
    <source>
        <dbReference type="ARBA" id="ARBA00022990"/>
    </source>
</evidence>
<evidence type="ECO:0000256" key="5">
    <source>
        <dbReference type="ARBA" id="ARBA00022692"/>
    </source>
</evidence>
<feature type="region of interest" description="Disordered" evidence="13">
    <location>
        <begin position="1"/>
        <end position="38"/>
    </location>
</feature>
<name>A0A6U0DVU8_MICPS</name>
<protein>
    <recommendedName>
        <fullName evidence="17">Mitochondrial protein translocase family</fullName>
    </recommendedName>
</protein>
<evidence type="ECO:0000256" key="2">
    <source>
        <dbReference type="ARBA" id="ARBA00010510"/>
    </source>
</evidence>
<keyword evidence="10" id="KW-0496">Mitochondrion</keyword>
<dbReference type="OMA" id="TRFNYRW"/>
<keyword evidence="11" id="KW-0472">Membrane</keyword>
<evidence type="ECO:0000256" key="4">
    <source>
        <dbReference type="ARBA" id="ARBA00022452"/>
    </source>
</evidence>
<evidence type="ECO:0000256" key="6">
    <source>
        <dbReference type="ARBA" id="ARBA00022787"/>
    </source>
</evidence>
<dbReference type="CDD" id="cd07305">
    <property type="entry name" value="Porin3_Tom40"/>
    <property type="match status" value="1"/>
</dbReference>
<keyword evidence="3" id="KW-0813">Transport</keyword>
<dbReference type="EMBL" id="HBDY01001012">
    <property type="protein sequence ID" value="CAD8227532.1"/>
    <property type="molecule type" value="Transcribed_RNA"/>
</dbReference>
<comment type="similarity">
    <text evidence="2">Belongs to the Tom40 family.</text>
</comment>
<dbReference type="EMBL" id="HBDY01001013">
    <property type="protein sequence ID" value="CAD8227533.1"/>
    <property type="molecule type" value="Transcribed_RNA"/>
</dbReference>
<dbReference type="InterPro" id="IPR037930">
    <property type="entry name" value="Tom40"/>
</dbReference>
<gene>
    <name evidence="14" type="ORF">MPUS1402_LOCUS757</name>
    <name evidence="15" type="ORF">MPUS1402_LOCUS758</name>
    <name evidence="16" type="ORF">MPUS1402_LOCUS759</name>
</gene>
<dbReference type="InterPro" id="IPR027246">
    <property type="entry name" value="Porin_Euk/Tom40"/>
</dbReference>
<evidence type="ECO:0000256" key="9">
    <source>
        <dbReference type="ARBA" id="ARBA00023065"/>
    </source>
</evidence>
<dbReference type="PANTHER" id="PTHR10802">
    <property type="entry name" value="MITOCHONDRIAL IMPORT RECEPTOR SUBUNIT TOM40"/>
    <property type="match status" value="1"/>
</dbReference>
<keyword evidence="9" id="KW-0406">Ion transport</keyword>
<dbReference type="GO" id="GO:0030150">
    <property type="term" value="P:protein import into mitochondrial matrix"/>
    <property type="evidence" value="ECO:0007669"/>
    <property type="project" value="InterPro"/>
</dbReference>
<comment type="subcellular location">
    <subcellularLocation>
        <location evidence="1">Mitochondrion outer membrane</location>
        <topology evidence="1">Multi-pass membrane protein</topology>
    </subcellularLocation>
</comment>
<evidence type="ECO:0000256" key="3">
    <source>
        <dbReference type="ARBA" id="ARBA00022448"/>
    </source>
</evidence>
<keyword evidence="7" id="KW-0653">Protein transport</keyword>
<accession>A0A6U0DVU8</accession>
<evidence type="ECO:0000313" key="16">
    <source>
        <dbReference type="EMBL" id="CAD8227533.1"/>
    </source>
</evidence>
<evidence type="ECO:0000256" key="11">
    <source>
        <dbReference type="ARBA" id="ARBA00023136"/>
    </source>
</evidence>
<dbReference type="GO" id="GO:0006811">
    <property type="term" value="P:monoatomic ion transport"/>
    <property type="evidence" value="ECO:0007669"/>
    <property type="project" value="UniProtKB-KW"/>
</dbReference>
<reference evidence="14" key="1">
    <citation type="submission" date="2021-01" db="EMBL/GenBank/DDBJ databases">
        <authorList>
            <person name="Corre E."/>
            <person name="Pelletier E."/>
            <person name="Niang G."/>
            <person name="Scheremetjew M."/>
            <person name="Finn R."/>
            <person name="Kale V."/>
            <person name="Holt S."/>
            <person name="Cochrane G."/>
            <person name="Meng A."/>
            <person name="Brown T."/>
            <person name="Cohen L."/>
        </authorList>
    </citation>
    <scope>NUCLEOTIDE SEQUENCE</scope>
    <source>
        <strain evidence="14">RCC1614</strain>
    </source>
</reference>
<evidence type="ECO:0000313" key="14">
    <source>
        <dbReference type="EMBL" id="CAD8227530.1"/>
    </source>
</evidence>
<feature type="compositionally biased region" description="Pro residues" evidence="13">
    <location>
        <begin position="17"/>
        <end position="28"/>
    </location>
</feature>
<dbReference type="Pfam" id="PF01459">
    <property type="entry name" value="Porin_3"/>
    <property type="match status" value="1"/>
</dbReference>
<keyword evidence="5" id="KW-0812">Transmembrane</keyword>
<keyword evidence="8" id="KW-0007">Acetylation</keyword>
<dbReference type="EMBL" id="HBDY01001011">
    <property type="protein sequence ID" value="CAD8227530.1"/>
    <property type="molecule type" value="Transcribed_RNA"/>
</dbReference>
<evidence type="ECO:0000313" key="15">
    <source>
        <dbReference type="EMBL" id="CAD8227532.1"/>
    </source>
</evidence>
<dbReference type="GO" id="GO:0005741">
    <property type="term" value="C:mitochondrial outer membrane"/>
    <property type="evidence" value="ECO:0007669"/>
    <property type="project" value="UniProtKB-SubCell"/>
</dbReference>
<keyword evidence="4" id="KW-1134">Transmembrane beta strand</keyword>
<evidence type="ECO:0000256" key="13">
    <source>
        <dbReference type="SAM" id="MobiDB-lite"/>
    </source>
</evidence>
<dbReference type="GO" id="GO:0008320">
    <property type="term" value="F:protein transmembrane transporter activity"/>
    <property type="evidence" value="ECO:0007669"/>
    <property type="project" value="InterPro"/>
</dbReference>
<keyword evidence="6" id="KW-1000">Mitochondrion outer membrane</keyword>
<dbReference type="Gene3D" id="2.40.160.10">
    <property type="entry name" value="Porin"/>
    <property type="match status" value="1"/>
</dbReference>
<evidence type="ECO:0008006" key="17">
    <source>
        <dbReference type="Google" id="ProtNLM"/>
    </source>
</evidence>
<comment type="function">
    <text evidence="12">Central component of the receptor complex responsible for the recognition and translocation of cytosolically synthesized mitochondrial preproteins. Together with TOM22 functions as the transit peptide receptor at the surface of the mitochondrion outer membrane and facilitates the movement of preproteins into the translocation pore. Directly involved in the pore formation.</text>
</comment>
<dbReference type="InterPro" id="IPR023614">
    <property type="entry name" value="Porin_dom_sf"/>
</dbReference>
<organism evidence="14">
    <name type="scientific">Micromonas pusilla</name>
    <name type="common">Picoplanktonic green alga</name>
    <name type="synonym">Chromulina pusilla</name>
    <dbReference type="NCBI Taxonomy" id="38833"/>
    <lineage>
        <taxon>Eukaryota</taxon>
        <taxon>Viridiplantae</taxon>
        <taxon>Chlorophyta</taxon>
        <taxon>Mamiellophyceae</taxon>
        <taxon>Mamiellales</taxon>
        <taxon>Mamiellaceae</taxon>
        <taxon>Micromonas</taxon>
    </lineage>
</organism>
<evidence type="ECO:0000256" key="1">
    <source>
        <dbReference type="ARBA" id="ARBA00004374"/>
    </source>
</evidence>
<dbReference type="FunFam" id="2.40.160.10:FF:000010">
    <property type="entry name" value="Mitochondrial import receptor subunit TOM40-1"/>
    <property type="match status" value="1"/>
</dbReference>
<evidence type="ECO:0000256" key="12">
    <source>
        <dbReference type="ARBA" id="ARBA00058612"/>
    </source>
</evidence>
<proteinExistence type="inferred from homology"/>
<sequence>MNWLFSSARCADATPTGTPPPAAPPFTPPGAAVSGLPADAAPAKKKTNFMELPTPVKYEELQREIMMSLKADHFEGGRFDFNKQLNQKFFLSHSVFMGSIEVPAQGNQIIKIPNATYEFGANVVDQKYMLVGRALTDGRLSGRLKYDFNDAISAKIQTSKEPGFSQVMMDLDYKGLDCQAQLKLGNGQFYGVNYLQSVSDALALGGEGFYLGGQRKSGVGFAARYNDDKTVATGQVATTGLVSLTYTTKVSEKAMLASDFMWNWNARQAQASVGYDYILRQSRLRGRIDNTGVVSAFLEERLNAGFTLTFSAEIDHANKNHKFGFGMTVGE</sequence>
<evidence type="ECO:0000256" key="10">
    <source>
        <dbReference type="ARBA" id="ARBA00023128"/>
    </source>
</evidence>